<evidence type="ECO:0000313" key="1">
    <source>
        <dbReference type="EMBL" id="KAJ7969358.1"/>
    </source>
</evidence>
<dbReference type="AlphaFoldDB" id="A0AAD7PVG9"/>
<protein>
    <submittedName>
        <fullName evidence="1">Ribonuclease H</fullName>
    </submittedName>
</protein>
<dbReference type="KEGG" id="qsa:O6P43_013333"/>
<dbReference type="Proteomes" id="UP001163823">
    <property type="component" value="Chromosome 5"/>
</dbReference>
<organism evidence="1 2">
    <name type="scientific">Quillaja saponaria</name>
    <name type="common">Soap bark tree</name>
    <dbReference type="NCBI Taxonomy" id="32244"/>
    <lineage>
        <taxon>Eukaryota</taxon>
        <taxon>Viridiplantae</taxon>
        <taxon>Streptophyta</taxon>
        <taxon>Embryophyta</taxon>
        <taxon>Tracheophyta</taxon>
        <taxon>Spermatophyta</taxon>
        <taxon>Magnoliopsida</taxon>
        <taxon>eudicotyledons</taxon>
        <taxon>Gunneridae</taxon>
        <taxon>Pentapetalae</taxon>
        <taxon>rosids</taxon>
        <taxon>fabids</taxon>
        <taxon>Fabales</taxon>
        <taxon>Quillajaceae</taxon>
        <taxon>Quillaja</taxon>
    </lineage>
</organism>
<dbReference type="EMBL" id="JARAOO010000005">
    <property type="protein sequence ID" value="KAJ7969358.1"/>
    <property type="molecule type" value="Genomic_DNA"/>
</dbReference>
<comment type="caution">
    <text evidence="1">The sequence shown here is derived from an EMBL/GenBank/DDBJ whole genome shotgun (WGS) entry which is preliminary data.</text>
</comment>
<keyword evidence="2" id="KW-1185">Reference proteome</keyword>
<name>A0AAD7PVG9_QUISA</name>
<evidence type="ECO:0000313" key="2">
    <source>
        <dbReference type="Proteomes" id="UP001163823"/>
    </source>
</evidence>
<gene>
    <name evidence="1" type="ORF">O6P43_013333</name>
</gene>
<sequence>MCNRIQGLLPPTPYANSNCVACDFSTNGSSSIRSAYDLLSDETEEVGNSMWKLVWKWTGPQRIQTNEARAKRLHGIDPNCGSCMMATETCLHVIRDCFRARTVLVVILQNQVDPQFYMTSLKDWVVGNLEDKYAVDRVTGPLLLGYLLATLEMA</sequence>
<accession>A0AAD7PVG9</accession>
<reference evidence="1" key="1">
    <citation type="journal article" date="2023" name="Science">
        <title>Elucidation of the pathway for biosynthesis of saponin adjuvants from the soapbark tree.</title>
        <authorList>
            <person name="Reed J."/>
            <person name="Orme A."/>
            <person name="El-Demerdash A."/>
            <person name="Owen C."/>
            <person name="Martin L.B.B."/>
            <person name="Misra R.C."/>
            <person name="Kikuchi S."/>
            <person name="Rejzek M."/>
            <person name="Martin A.C."/>
            <person name="Harkess A."/>
            <person name="Leebens-Mack J."/>
            <person name="Louveau T."/>
            <person name="Stephenson M.J."/>
            <person name="Osbourn A."/>
        </authorList>
    </citation>
    <scope>NUCLEOTIDE SEQUENCE</scope>
    <source>
        <strain evidence="1">S10</strain>
    </source>
</reference>
<proteinExistence type="predicted"/>